<feature type="chain" id="PRO_5008098512" evidence="1">
    <location>
        <begin position="17"/>
        <end position="325"/>
    </location>
</feature>
<gene>
    <name evidence="2" type="ORF">AYL99_06468</name>
</gene>
<feature type="signal peptide" evidence="1">
    <location>
        <begin position="1"/>
        <end position="16"/>
    </location>
</feature>
<dbReference type="Proteomes" id="UP000078343">
    <property type="component" value="Unassembled WGS sequence"/>
</dbReference>
<protein>
    <submittedName>
        <fullName evidence="2">Uncharacterized protein</fullName>
    </submittedName>
</protein>
<dbReference type="RefSeq" id="XP_018692537.1">
    <property type="nucleotide sequence ID" value="XM_018837977.1"/>
</dbReference>
<evidence type="ECO:0000256" key="1">
    <source>
        <dbReference type="SAM" id="SignalP"/>
    </source>
</evidence>
<dbReference type="GeneID" id="30010636"/>
<dbReference type="OrthoDB" id="4121208at2759"/>
<dbReference type="STRING" id="1367422.A0A178ZHB2"/>
<sequence length="325" mass="34604">MAILLLLIALAAPITSIRQHEGRAHFHPKERRQQPVSPFQGLGVLATSAPVAAASTTASTTPTISSYVFPTTVIQVSVATVCPDTPASSAIFPILPVSSLASVVGANTTQGWITNSSTYMPIRVNVTALLPNGNTTVFLSTSTTQVLPTTTTVTTPPLGPETARIVLDKNGCQTVYSAKTTAWCSTTVQAAGLLPVPVTDCDQLVTFSSQRLGGCSTTTPGSSPFGSSLSPVETNEPMAFYVAHWYDLIRGPIPSVVQVQDCLPLSTGWNCITSSESWDVVTATSTTRRDRLRNVDGHHHVILRIDSYDDHSDYFIRDQSTSARG</sequence>
<keyword evidence="1" id="KW-0732">Signal</keyword>
<accession>A0A178ZHB2</accession>
<evidence type="ECO:0000313" key="3">
    <source>
        <dbReference type="Proteomes" id="UP000078343"/>
    </source>
</evidence>
<dbReference type="EMBL" id="LVYI01000005">
    <property type="protein sequence ID" value="OAP59170.1"/>
    <property type="molecule type" value="Genomic_DNA"/>
</dbReference>
<evidence type="ECO:0000313" key="2">
    <source>
        <dbReference type="EMBL" id="OAP59170.1"/>
    </source>
</evidence>
<comment type="caution">
    <text evidence="2">The sequence shown here is derived from an EMBL/GenBank/DDBJ whole genome shotgun (WGS) entry which is preliminary data.</text>
</comment>
<name>A0A178ZHB2_9EURO</name>
<dbReference type="AlphaFoldDB" id="A0A178ZHB2"/>
<keyword evidence="3" id="KW-1185">Reference proteome</keyword>
<reference evidence="2 3" key="1">
    <citation type="submission" date="2016-04" db="EMBL/GenBank/DDBJ databases">
        <title>Draft genome of Fonsecaea erecta CBS 125763.</title>
        <authorList>
            <person name="Weiss V.A."/>
            <person name="Vicente V.A."/>
            <person name="Raittz R.T."/>
            <person name="Moreno L.F."/>
            <person name="De Souza E.M."/>
            <person name="Pedrosa F.O."/>
            <person name="Steffens M.B."/>
            <person name="Faoro H."/>
            <person name="Tadra-Sfeir M.Z."/>
            <person name="Najafzadeh M.J."/>
            <person name="Felipe M.S."/>
            <person name="Teixeira M."/>
            <person name="Sun J."/>
            <person name="Xi L."/>
            <person name="Gomes R."/>
            <person name="De Azevedo C.M."/>
            <person name="Salgado C.G."/>
            <person name="Da Silva M.B."/>
            <person name="Nascimento M.F."/>
            <person name="Queiroz-Telles F."/>
            <person name="Attili D.S."/>
            <person name="Gorbushina A."/>
        </authorList>
    </citation>
    <scope>NUCLEOTIDE SEQUENCE [LARGE SCALE GENOMIC DNA]</scope>
    <source>
        <strain evidence="2 3">CBS 125763</strain>
    </source>
</reference>
<organism evidence="2 3">
    <name type="scientific">Fonsecaea erecta</name>
    <dbReference type="NCBI Taxonomy" id="1367422"/>
    <lineage>
        <taxon>Eukaryota</taxon>
        <taxon>Fungi</taxon>
        <taxon>Dikarya</taxon>
        <taxon>Ascomycota</taxon>
        <taxon>Pezizomycotina</taxon>
        <taxon>Eurotiomycetes</taxon>
        <taxon>Chaetothyriomycetidae</taxon>
        <taxon>Chaetothyriales</taxon>
        <taxon>Herpotrichiellaceae</taxon>
        <taxon>Fonsecaea</taxon>
    </lineage>
</organism>
<proteinExistence type="predicted"/>